<reference evidence="8" key="1">
    <citation type="submission" date="2022-06" db="EMBL/GenBank/DDBJ databases">
        <title>Complete genome sequence of Streptomyces nigrescens HEK616.</title>
        <authorList>
            <person name="Asamizu S."/>
            <person name="Onaka H."/>
        </authorList>
    </citation>
    <scope>NUCLEOTIDE SEQUENCE</scope>
    <source>
        <strain evidence="8">HEK616</strain>
    </source>
</reference>
<keyword evidence="3 6" id="KW-0808">Transferase</keyword>
<evidence type="ECO:0000313" key="9">
    <source>
        <dbReference type="Proteomes" id="UP001059597"/>
    </source>
</evidence>
<dbReference type="PROSITE" id="PS00094">
    <property type="entry name" value="C5_MTASE_1"/>
    <property type="match status" value="1"/>
</dbReference>
<dbReference type="RefSeq" id="WP_261950989.1">
    <property type="nucleotide sequence ID" value="NZ_AP026073.1"/>
</dbReference>
<proteinExistence type="inferred from homology"/>
<dbReference type="Proteomes" id="UP001059597">
    <property type="component" value="Chromosome"/>
</dbReference>
<dbReference type="PANTHER" id="PTHR46098:SF1">
    <property type="entry name" value="TRNA (CYTOSINE(38)-C(5))-METHYLTRANSFERASE"/>
    <property type="match status" value="1"/>
</dbReference>
<sequence>MSLRIGSLCTGYGGLDMAVQQIFGGRLAWVADNDPGASRILAHHYPQVPNVGDLIAVDWHGLAPVDVVCGGYPCQPFSNAGRLKGISDDRHIWPHIARALGVLRPRIAVFENVANHLRVGFDGVLCDLAALGFDAWWCVVRADEVGAPHERRRLFVLAVAADTPDLGHQRPRTARGGRPGPTNGGVPAADAERHVPGNDCELPSGRNSVRRGVRDDAPRCGAAAAADTDGGRRGSEQPDVPAGQPDADWGRFTTAITRWEAATGRRAPWATDDRNRLSPRFVEWMMGLPAGHVTDVPGLTRTQQLKALGNGVVPAQAAAALRFLVPATAGTERTWAQSHAEQCHAMPRPSTA</sequence>
<protein>
    <recommendedName>
        <fullName evidence="1">DNA (cytosine-5-)-methyltransferase</fullName>
        <ecNumber evidence="1">2.1.1.37</ecNumber>
    </recommendedName>
</protein>
<evidence type="ECO:0000256" key="1">
    <source>
        <dbReference type="ARBA" id="ARBA00011975"/>
    </source>
</evidence>
<dbReference type="PANTHER" id="PTHR46098">
    <property type="entry name" value="TRNA (CYTOSINE(38)-C(5))-METHYLTRANSFERASE"/>
    <property type="match status" value="1"/>
</dbReference>
<name>A0ABM7ZKB9_STRNI</name>
<dbReference type="InterPro" id="IPR050750">
    <property type="entry name" value="C5-MTase"/>
</dbReference>
<accession>A0ABM7ZKB9</accession>
<organism evidence="8 9">
    <name type="scientific">Streptomyces nigrescens</name>
    <dbReference type="NCBI Taxonomy" id="1920"/>
    <lineage>
        <taxon>Bacteria</taxon>
        <taxon>Bacillati</taxon>
        <taxon>Actinomycetota</taxon>
        <taxon>Actinomycetes</taxon>
        <taxon>Kitasatosporales</taxon>
        <taxon>Streptomycetaceae</taxon>
        <taxon>Streptomyces</taxon>
    </lineage>
</organism>
<keyword evidence="9" id="KW-1185">Reference proteome</keyword>
<gene>
    <name evidence="8" type="ORF">HEK616_01920</name>
</gene>
<evidence type="ECO:0000256" key="4">
    <source>
        <dbReference type="ARBA" id="ARBA00022691"/>
    </source>
</evidence>
<evidence type="ECO:0000256" key="5">
    <source>
        <dbReference type="ARBA" id="ARBA00022747"/>
    </source>
</evidence>
<dbReference type="InterPro" id="IPR029063">
    <property type="entry name" value="SAM-dependent_MTases_sf"/>
</dbReference>
<dbReference type="InterPro" id="IPR001525">
    <property type="entry name" value="C5_MeTfrase"/>
</dbReference>
<feature type="region of interest" description="Disordered" evidence="7">
    <location>
        <begin position="166"/>
        <end position="248"/>
    </location>
</feature>
<dbReference type="Pfam" id="PF00145">
    <property type="entry name" value="DNA_methylase"/>
    <property type="match status" value="1"/>
</dbReference>
<evidence type="ECO:0000256" key="3">
    <source>
        <dbReference type="ARBA" id="ARBA00022679"/>
    </source>
</evidence>
<dbReference type="Gene3D" id="3.40.50.150">
    <property type="entry name" value="Vaccinia Virus protein VP39"/>
    <property type="match status" value="1"/>
</dbReference>
<feature type="compositionally biased region" description="Low complexity" evidence="7">
    <location>
        <begin position="219"/>
        <end position="228"/>
    </location>
</feature>
<evidence type="ECO:0000256" key="6">
    <source>
        <dbReference type="PROSITE-ProRule" id="PRU01016"/>
    </source>
</evidence>
<keyword evidence="2 6" id="KW-0489">Methyltransferase</keyword>
<dbReference type="PROSITE" id="PS51679">
    <property type="entry name" value="SAM_MT_C5"/>
    <property type="match status" value="1"/>
</dbReference>
<evidence type="ECO:0000256" key="2">
    <source>
        <dbReference type="ARBA" id="ARBA00022603"/>
    </source>
</evidence>
<keyword evidence="4 6" id="KW-0949">S-adenosyl-L-methionine</keyword>
<evidence type="ECO:0000256" key="7">
    <source>
        <dbReference type="SAM" id="MobiDB-lite"/>
    </source>
</evidence>
<dbReference type="SUPFAM" id="SSF53335">
    <property type="entry name" value="S-adenosyl-L-methionine-dependent methyltransferases"/>
    <property type="match status" value="1"/>
</dbReference>
<keyword evidence="5" id="KW-0680">Restriction system</keyword>
<evidence type="ECO:0000313" key="8">
    <source>
        <dbReference type="EMBL" id="BDM66705.1"/>
    </source>
</evidence>
<dbReference type="EMBL" id="AP026073">
    <property type="protein sequence ID" value="BDM66705.1"/>
    <property type="molecule type" value="Genomic_DNA"/>
</dbReference>
<dbReference type="PRINTS" id="PR00105">
    <property type="entry name" value="C5METTRFRASE"/>
</dbReference>
<dbReference type="EC" id="2.1.1.37" evidence="1"/>
<feature type="active site" evidence="6">
    <location>
        <position position="74"/>
    </location>
</feature>
<comment type="similarity">
    <text evidence="6">Belongs to the class I-like SAM-binding methyltransferase superfamily. C5-methyltransferase family.</text>
</comment>
<dbReference type="InterPro" id="IPR018117">
    <property type="entry name" value="C5_DNA_meth_AS"/>
</dbReference>